<dbReference type="PANTHER" id="PTHR35936">
    <property type="entry name" value="MEMBRANE-BOUND LYTIC MUREIN TRANSGLYCOSYLASE F"/>
    <property type="match status" value="1"/>
</dbReference>
<evidence type="ECO:0000256" key="5">
    <source>
        <dbReference type="SAM" id="SignalP"/>
    </source>
</evidence>
<comment type="similarity">
    <text evidence="2 4">Belongs to the bacterial solute-binding protein 3 family.</text>
</comment>
<evidence type="ECO:0000256" key="4">
    <source>
        <dbReference type="RuleBase" id="RU003744"/>
    </source>
</evidence>
<dbReference type="PANTHER" id="PTHR35936:SF17">
    <property type="entry name" value="ARGININE-BINDING EXTRACELLULAR PROTEIN ARTP"/>
    <property type="match status" value="1"/>
</dbReference>
<dbReference type="GO" id="GO:0016020">
    <property type="term" value="C:membrane"/>
    <property type="evidence" value="ECO:0007669"/>
    <property type="project" value="InterPro"/>
</dbReference>
<keyword evidence="3 5" id="KW-0732">Signal</keyword>
<dbReference type="SUPFAM" id="SSF53850">
    <property type="entry name" value="Periplasmic binding protein-like II"/>
    <property type="match status" value="1"/>
</dbReference>
<evidence type="ECO:0000259" key="7">
    <source>
        <dbReference type="SMART" id="SM00079"/>
    </source>
</evidence>
<dbReference type="GO" id="GO:0015276">
    <property type="term" value="F:ligand-gated monoatomic ion channel activity"/>
    <property type="evidence" value="ECO:0007669"/>
    <property type="project" value="InterPro"/>
</dbReference>
<dbReference type="InterPro" id="IPR001638">
    <property type="entry name" value="Solute-binding_3/MltF_N"/>
</dbReference>
<dbReference type="Gene3D" id="3.40.190.10">
    <property type="entry name" value="Periplasmic binding protein-like II"/>
    <property type="match status" value="2"/>
</dbReference>
<evidence type="ECO:0000313" key="8">
    <source>
        <dbReference type="EMBL" id="QOQ86700.1"/>
    </source>
</evidence>
<dbReference type="InterPro" id="IPR001320">
    <property type="entry name" value="Iontro_rcpt_C"/>
</dbReference>
<dbReference type="InterPro" id="IPR018313">
    <property type="entry name" value="SBP_3_CS"/>
</dbReference>
<organism evidence="8 9">
    <name type="scientific">Campylobacter corcagiensis</name>
    <dbReference type="NCBI Taxonomy" id="1448857"/>
    <lineage>
        <taxon>Bacteria</taxon>
        <taxon>Pseudomonadati</taxon>
        <taxon>Campylobacterota</taxon>
        <taxon>Epsilonproteobacteria</taxon>
        <taxon>Campylobacterales</taxon>
        <taxon>Campylobacteraceae</taxon>
        <taxon>Campylobacter</taxon>
    </lineage>
</organism>
<dbReference type="SMART" id="SM00079">
    <property type="entry name" value="PBPe"/>
    <property type="match status" value="1"/>
</dbReference>
<comment type="subcellular location">
    <subcellularLocation>
        <location evidence="1">Cell envelope</location>
    </subcellularLocation>
</comment>
<dbReference type="SMART" id="SM00062">
    <property type="entry name" value="PBPb"/>
    <property type="match status" value="1"/>
</dbReference>
<dbReference type="EMBL" id="CP063078">
    <property type="protein sequence ID" value="QOQ86700.1"/>
    <property type="molecule type" value="Genomic_DNA"/>
</dbReference>
<evidence type="ECO:0000256" key="2">
    <source>
        <dbReference type="ARBA" id="ARBA00010333"/>
    </source>
</evidence>
<protein>
    <submittedName>
        <fullName evidence="8">Transporter substrate-binding domain-containing protein</fullName>
    </submittedName>
</protein>
<proteinExistence type="inferred from homology"/>
<gene>
    <name evidence="8" type="ORF">IMC76_05585</name>
</gene>
<feature type="chain" id="PRO_5029776249" evidence="5">
    <location>
        <begin position="20"/>
        <end position="252"/>
    </location>
</feature>
<dbReference type="AlphaFoldDB" id="A0A7M1LE11"/>
<feature type="signal peptide" evidence="5">
    <location>
        <begin position="1"/>
        <end position="19"/>
    </location>
</feature>
<dbReference type="RefSeq" id="WP_025803700.1">
    <property type="nucleotide sequence ID" value="NZ_CP053842.1"/>
</dbReference>
<name>A0A7M1LE11_9BACT</name>
<feature type="domain" description="Solute-binding protein family 3/N-terminal" evidence="6">
    <location>
        <begin position="33"/>
        <end position="252"/>
    </location>
</feature>
<accession>A0A7M1LE11</accession>
<dbReference type="Proteomes" id="UP000594749">
    <property type="component" value="Chromosome"/>
</dbReference>
<dbReference type="GO" id="GO:0030313">
    <property type="term" value="C:cell envelope"/>
    <property type="evidence" value="ECO:0007669"/>
    <property type="project" value="UniProtKB-SubCell"/>
</dbReference>
<dbReference type="OrthoDB" id="5431130at2"/>
<evidence type="ECO:0000256" key="1">
    <source>
        <dbReference type="ARBA" id="ARBA00004196"/>
    </source>
</evidence>
<dbReference type="Pfam" id="PF00497">
    <property type="entry name" value="SBP_bac_3"/>
    <property type="match status" value="1"/>
</dbReference>
<keyword evidence="9" id="KW-1185">Reference proteome</keyword>
<dbReference type="PROSITE" id="PS51257">
    <property type="entry name" value="PROKAR_LIPOPROTEIN"/>
    <property type="match status" value="1"/>
</dbReference>
<reference evidence="8 9" key="1">
    <citation type="submission" date="2020-10" db="EMBL/GenBank/DDBJ databases">
        <title>Campylobacter and Helicobacter PacBio genomes.</title>
        <authorList>
            <person name="Lane C."/>
        </authorList>
    </citation>
    <scope>NUCLEOTIDE SEQUENCE [LARGE SCALE GENOMIC DNA]</scope>
    <source>
        <strain evidence="8 9">2016D-0077</strain>
    </source>
</reference>
<feature type="domain" description="Ionotropic glutamate receptor C-terminal" evidence="7">
    <location>
        <begin position="33"/>
        <end position="251"/>
    </location>
</feature>
<evidence type="ECO:0000256" key="3">
    <source>
        <dbReference type="ARBA" id="ARBA00022729"/>
    </source>
</evidence>
<evidence type="ECO:0000259" key="6">
    <source>
        <dbReference type="SMART" id="SM00062"/>
    </source>
</evidence>
<evidence type="ECO:0000313" key="9">
    <source>
        <dbReference type="Proteomes" id="UP000594749"/>
    </source>
</evidence>
<dbReference type="PROSITE" id="PS01039">
    <property type="entry name" value="SBP_BACTERIAL_3"/>
    <property type="match status" value="1"/>
</dbReference>
<sequence>MKKIFCYLFAFFMASCLSAVESNATVNNDGSGKLIVATNAVYKPFEYKDGGKIVGFDIDLISEIAKRVGFEYEIKNVDFDNLSAELSNGSVDMAIAAIDITDDRKTRLDFSKPYFKNDSLLLKSSQNTAINSPADLAGKLVGVEEGTTLHEILPSVASGVTIQAFASNYEGFMSLRAGLVDAFFVDAVVAKEYIALNPNAVVEFFKVENPGEGMGIAFVKGKHTELISKINEAISTIVTDGTYEKLLEKYGL</sequence>